<dbReference type="GO" id="GO:0000271">
    <property type="term" value="P:polysaccharide biosynthetic process"/>
    <property type="evidence" value="ECO:0007669"/>
    <property type="project" value="InterPro"/>
</dbReference>
<feature type="binding site" evidence="10">
    <location>
        <position position="155"/>
    </location>
    <ligand>
        <name>NAD(+)</name>
        <dbReference type="ChEBI" id="CHEBI:57540"/>
    </ligand>
</feature>
<keyword evidence="5 7" id="KW-0520">NAD</keyword>
<feature type="binding site" evidence="9">
    <location>
        <begin position="252"/>
        <end position="256"/>
    </location>
    <ligand>
        <name>substrate</name>
    </ligand>
</feature>
<dbReference type="EMBL" id="JAENIL010000024">
    <property type="protein sequence ID" value="MBK1877945.1"/>
    <property type="molecule type" value="Genomic_DNA"/>
</dbReference>
<keyword evidence="4 7" id="KW-0560">Oxidoreductase</keyword>
<evidence type="ECO:0000256" key="8">
    <source>
        <dbReference type="PIRSR" id="PIRSR500134-1"/>
    </source>
</evidence>
<dbReference type="PROSITE" id="PS51257">
    <property type="entry name" value="PROKAR_LIPOPROTEIN"/>
    <property type="match status" value="1"/>
</dbReference>
<evidence type="ECO:0000256" key="1">
    <source>
        <dbReference type="ARBA" id="ARBA00004701"/>
    </source>
</evidence>
<feature type="binding site" evidence="10">
    <location>
        <position position="124"/>
    </location>
    <ligand>
        <name>NAD(+)</name>
        <dbReference type="ChEBI" id="CHEBI:57540"/>
    </ligand>
</feature>
<evidence type="ECO:0000256" key="4">
    <source>
        <dbReference type="ARBA" id="ARBA00023002"/>
    </source>
</evidence>
<feature type="binding site" evidence="9">
    <location>
        <position position="260"/>
    </location>
    <ligand>
        <name>substrate</name>
    </ligand>
</feature>
<evidence type="ECO:0000256" key="9">
    <source>
        <dbReference type="PIRSR" id="PIRSR500134-2"/>
    </source>
</evidence>
<dbReference type="Pfam" id="PF00984">
    <property type="entry name" value="UDPG_MGDP_dh"/>
    <property type="match status" value="1"/>
</dbReference>
<gene>
    <name evidence="12" type="ORF">JIN87_13795</name>
</gene>
<dbReference type="PIRSF" id="PIRSF500134">
    <property type="entry name" value="UDPglc_DH_bac"/>
    <property type="match status" value="1"/>
</dbReference>
<evidence type="ECO:0000256" key="7">
    <source>
        <dbReference type="PIRNR" id="PIRNR000124"/>
    </source>
</evidence>
<dbReference type="PANTHER" id="PTHR43750">
    <property type="entry name" value="UDP-GLUCOSE 6-DEHYDROGENASE TUAD"/>
    <property type="match status" value="1"/>
</dbReference>
<feature type="binding site" evidence="9">
    <location>
        <begin position="152"/>
        <end position="155"/>
    </location>
    <ligand>
        <name>substrate</name>
    </ligand>
</feature>
<organism evidence="12 13">
    <name type="scientific">Pelagicoccus mobilis</name>
    <dbReference type="NCBI Taxonomy" id="415221"/>
    <lineage>
        <taxon>Bacteria</taxon>
        <taxon>Pseudomonadati</taxon>
        <taxon>Verrucomicrobiota</taxon>
        <taxon>Opitutia</taxon>
        <taxon>Puniceicoccales</taxon>
        <taxon>Pelagicoccaceae</taxon>
        <taxon>Pelagicoccus</taxon>
    </lineage>
</organism>
<accession>A0A934RUL9</accession>
<dbReference type="PIRSF" id="PIRSF000124">
    <property type="entry name" value="UDPglc_GDPman_dh"/>
    <property type="match status" value="1"/>
</dbReference>
<feature type="binding site" evidence="9">
    <location>
        <position position="319"/>
    </location>
    <ligand>
        <name>substrate</name>
    </ligand>
</feature>
<keyword evidence="13" id="KW-1185">Reference proteome</keyword>
<protein>
    <recommendedName>
        <fullName evidence="3 7">UDP-glucose 6-dehydrogenase</fullName>
        <ecNumber evidence="3 7">1.1.1.22</ecNumber>
    </recommendedName>
</protein>
<dbReference type="InterPro" id="IPR001732">
    <property type="entry name" value="UDP-Glc/GDP-Man_DH_N"/>
</dbReference>
<comment type="catalytic activity">
    <reaction evidence="6 7">
        <text>UDP-alpha-D-glucose + 2 NAD(+) + H2O = UDP-alpha-D-glucuronate + 2 NADH + 3 H(+)</text>
        <dbReference type="Rhea" id="RHEA:23596"/>
        <dbReference type="ChEBI" id="CHEBI:15377"/>
        <dbReference type="ChEBI" id="CHEBI:15378"/>
        <dbReference type="ChEBI" id="CHEBI:57540"/>
        <dbReference type="ChEBI" id="CHEBI:57945"/>
        <dbReference type="ChEBI" id="CHEBI:58052"/>
        <dbReference type="ChEBI" id="CHEBI:58885"/>
        <dbReference type="EC" id="1.1.1.22"/>
    </reaction>
</comment>
<dbReference type="InterPro" id="IPR014027">
    <property type="entry name" value="UDP-Glc/GDP-Man_DH_C"/>
</dbReference>
<feature type="binding site" evidence="10">
    <location>
        <position position="35"/>
    </location>
    <ligand>
        <name>NAD(+)</name>
        <dbReference type="ChEBI" id="CHEBI:57540"/>
    </ligand>
</feature>
<dbReference type="InterPro" id="IPR017476">
    <property type="entry name" value="UDP-Glc/GDP-Man"/>
</dbReference>
<evidence type="ECO:0000256" key="6">
    <source>
        <dbReference type="ARBA" id="ARBA00047473"/>
    </source>
</evidence>
<feature type="binding site" evidence="10">
    <location>
        <position position="266"/>
    </location>
    <ligand>
        <name>NAD(+)</name>
        <dbReference type="ChEBI" id="CHEBI:57540"/>
    </ligand>
</feature>
<evidence type="ECO:0000256" key="10">
    <source>
        <dbReference type="PIRSR" id="PIRSR500134-3"/>
    </source>
</evidence>
<dbReference type="NCBIfam" id="TIGR03026">
    <property type="entry name" value="NDP-sugDHase"/>
    <property type="match status" value="1"/>
</dbReference>
<dbReference type="Gene3D" id="1.20.5.170">
    <property type="match status" value="1"/>
</dbReference>
<dbReference type="PANTHER" id="PTHR43750:SF1">
    <property type="entry name" value="GDP-MANNOSE 6-DEHYDROGENASE"/>
    <property type="match status" value="1"/>
</dbReference>
<evidence type="ECO:0000256" key="2">
    <source>
        <dbReference type="ARBA" id="ARBA00006601"/>
    </source>
</evidence>
<dbReference type="InterPro" id="IPR036220">
    <property type="entry name" value="UDP-Glc/GDP-Man_DH_C_sf"/>
</dbReference>
<feature type="binding site" evidence="10">
    <location>
        <position position="326"/>
    </location>
    <ligand>
        <name>NAD(+)</name>
        <dbReference type="ChEBI" id="CHEBI:57540"/>
    </ligand>
</feature>
<proteinExistence type="inferred from homology"/>
<dbReference type="SUPFAM" id="SSF52413">
    <property type="entry name" value="UDP-glucose/GDP-mannose dehydrogenase C-terminal domain"/>
    <property type="match status" value="1"/>
</dbReference>
<reference evidence="12" key="1">
    <citation type="submission" date="2021-01" db="EMBL/GenBank/DDBJ databases">
        <title>Modified the classification status of verrucomicrobia.</title>
        <authorList>
            <person name="Feng X."/>
        </authorList>
    </citation>
    <scope>NUCLEOTIDE SEQUENCE</scope>
    <source>
        <strain evidence="12">KCTC 13126</strain>
    </source>
</reference>
<dbReference type="EC" id="1.1.1.22" evidence="3 7"/>
<dbReference type="Proteomes" id="UP000617628">
    <property type="component" value="Unassembled WGS sequence"/>
</dbReference>
<dbReference type="SMART" id="SM00984">
    <property type="entry name" value="UDPG_MGDP_dh_C"/>
    <property type="match status" value="1"/>
</dbReference>
<feature type="binding site" evidence="9">
    <location>
        <position position="205"/>
    </location>
    <ligand>
        <name>substrate</name>
    </ligand>
</feature>
<dbReference type="GO" id="GO:0051287">
    <property type="term" value="F:NAD binding"/>
    <property type="evidence" value="ECO:0007669"/>
    <property type="project" value="InterPro"/>
</dbReference>
<evidence type="ECO:0000313" key="12">
    <source>
        <dbReference type="EMBL" id="MBK1877945.1"/>
    </source>
</evidence>
<dbReference type="SUPFAM" id="SSF48179">
    <property type="entry name" value="6-phosphogluconate dehydrogenase C-terminal domain-like"/>
    <property type="match status" value="1"/>
</dbReference>
<comment type="pathway">
    <text evidence="1">Nucleotide-sugar biosynthesis; UDP-alpha-D-glucuronate biosynthesis; UDP-alpha-D-glucuronate from UDP-alpha-D-glucose: step 1/1.</text>
</comment>
<dbReference type="InterPro" id="IPR014026">
    <property type="entry name" value="UDP-Glc/GDP-Man_DH_dimer"/>
</dbReference>
<dbReference type="Pfam" id="PF03721">
    <property type="entry name" value="UDPG_MGDP_dh_N"/>
    <property type="match status" value="1"/>
</dbReference>
<dbReference type="InterPro" id="IPR008927">
    <property type="entry name" value="6-PGluconate_DH-like_C_sf"/>
</dbReference>
<dbReference type="RefSeq" id="WP_200356158.1">
    <property type="nucleotide sequence ID" value="NZ_JAENIL010000024.1"/>
</dbReference>
<evidence type="ECO:0000259" key="11">
    <source>
        <dbReference type="SMART" id="SM00984"/>
    </source>
</evidence>
<dbReference type="AlphaFoldDB" id="A0A934RUL9"/>
<comment type="caution">
    <text evidence="12">The sequence shown here is derived from an EMBL/GenBank/DDBJ whole genome shotgun (WGS) entry which is preliminary data.</text>
</comment>
<dbReference type="SUPFAM" id="SSF51735">
    <property type="entry name" value="NAD(P)-binding Rossmann-fold domains"/>
    <property type="match status" value="1"/>
</dbReference>
<dbReference type="Pfam" id="PF03720">
    <property type="entry name" value="UDPG_MGDP_dh_C"/>
    <property type="match status" value="1"/>
</dbReference>
<evidence type="ECO:0000313" key="13">
    <source>
        <dbReference type="Proteomes" id="UP000617628"/>
    </source>
</evidence>
<feature type="domain" description="UDP-glucose/GDP-mannose dehydrogenase C-terminal" evidence="11">
    <location>
        <begin position="312"/>
        <end position="415"/>
    </location>
</feature>
<feature type="active site" description="Nucleophile" evidence="8">
    <location>
        <position position="263"/>
    </location>
</feature>
<dbReference type="InterPro" id="IPR036291">
    <property type="entry name" value="NAD(P)-bd_dom_sf"/>
</dbReference>
<dbReference type="GO" id="GO:0003979">
    <property type="term" value="F:UDP-glucose 6-dehydrogenase activity"/>
    <property type="evidence" value="ECO:0007669"/>
    <property type="project" value="UniProtKB-EC"/>
</dbReference>
<feature type="binding site" evidence="10">
    <location>
        <position position="85"/>
    </location>
    <ligand>
        <name>NAD(+)</name>
        <dbReference type="ChEBI" id="CHEBI:57540"/>
    </ligand>
</feature>
<dbReference type="InterPro" id="IPR028357">
    <property type="entry name" value="UDPglc_DH_bac"/>
</dbReference>
<evidence type="ECO:0000256" key="3">
    <source>
        <dbReference type="ARBA" id="ARBA00012954"/>
    </source>
</evidence>
<comment type="similarity">
    <text evidence="2 7">Belongs to the UDP-glucose/GDP-mannose dehydrogenase family.</text>
</comment>
<evidence type="ECO:0000256" key="5">
    <source>
        <dbReference type="ARBA" id="ARBA00023027"/>
    </source>
</evidence>
<name>A0A934RUL9_9BACT</name>
<sequence>MKIGIFGLGYVGLTTGACMLRSGFDVIGYEISDIKRKELASGRVPLCEPGVGPVVIAGISEGRFRVADHPSKDDLPDVFFISVGTPSDDRGGTNLKAVNSVFSTLADMRSDLALKGSEIVLRSTVPPGTLEVFARKFEALFRVVPVAFYPEFLREGTAIKDFENPPQTVVGKLANSPNPTKLISIFEHLDFEYRVVDAVSAETLKFACNGFHALKICFANELGRIVSSFGGNPREVMELFVKDTQLNISPRYLLPGAPFGGSCLPKETRSLRNLSASRGLQTPTICSCEESNQSHFSYVIDCILALNPKRLAILGLAFKKDTDDIRESPTVEILYRLAAYGGIEFSVHDYLVRPETAFGVNQRLLDKLISLPKISFSNRVGEVLEGADTILIMHTDKRYELVTRNLECPIIDVARWEGMSRANTVGILESRRSSGAGVGIANKVSM</sequence>
<dbReference type="Gene3D" id="3.40.50.720">
    <property type="entry name" value="NAD(P)-binding Rossmann-like Domain"/>
    <property type="match status" value="2"/>
</dbReference>